<dbReference type="EMBL" id="RAWB01000048">
    <property type="protein sequence ID" value="RKH64615.1"/>
    <property type="molecule type" value="Genomic_DNA"/>
</dbReference>
<reference evidence="2" key="1">
    <citation type="submission" date="2018-09" db="EMBL/GenBank/DDBJ databases">
        <authorList>
            <person name="Livingstone P.G."/>
            <person name="Whitworth D.E."/>
        </authorList>
    </citation>
    <scope>NUCLEOTIDE SEQUENCE [LARGE SCALE GENOMIC DNA]</scope>
    <source>
        <strain evidence="2">CA051B</strain>
    </source>
</reference>
<proteinExistence type="predicted"/>
<name>A0A3A8QEG2_9BACT</name>
<keyword evidence="2" id="KW-1185">Reference proteome</keyword>
<dbReference type="AlphaFoldDB" id="A0A3A8QEG2"/>
<gene>
    <name evidence="1" type="ORF">D7V93_07120</name>
</gene>
<protein>
    <submittedName>
        <fullName evidence="1">Uncharacterized protein</fullName>
    </submittedName>
</protein>
<dbReference type="Proteomes" id="UP000272888">
    <property type="component" value="Unassembled WGS sequence"/>
</dbReference>
<accession>A0A3A8QEG2</accession>
<evidence type="ECO:0000313" key="1">
    <source>
        <dbReference type="EMBL" id="RKH64615.1"/>
    </source>
</evidence>
<sequence length="106" mass="12111">MLLTYDDWNRCLFRATFSVDANEPNAREPVTHIDTSDEFIFNAAERYAPGVRQAGLLDRFNQLVGGALRSDSIDTCLKWPEKEIGLPSVYYHLVTFRMREGGRTVP</sequence>
<evidence type="ECO:0000313" key="2">
    <source>
        <dbReference type="Proteomes" id="UP000272888"/>
    </source>
</evidence>
<comment type="caution">
    <text evidence="1">The sequence shown here is derived from an EMBL/GenBank/DDBJ whole genome shotgun (WGS) entry which is preliminary data.</text>
</comment>
<organism evidence="1 2">
    <name type="scientific">Corallococcus llansteffanensis</name>
    <dbReference type="NCBI Taxonomy" id="2316731"/>
    <lineage>
        <taxon>Bacteria</taxon>
        <taxon>Pseudomonadati</taxon>
        <taxon>Myxococcota</taxon>
        <taxon>Myxococcia</taxon>
        <taxon>Myxococcales</taxon>
        <taxon>Cystobacterineae</taxon>
        <taxon>Myxococcaceae</taxon>
        <taxon>Corallococcus</taxon>
    </lineage>
</organism>